<dbReference type="Proteomes" id="UP000593571">
    <property type="component" value="Unassembled WGS sequence"/>
</dbReference>
<dbReference type="EMBL" id="JACASE010000013">
    <property type="protein sequence ID" value="KAF6418767.1"/>
    <property type="molecule type" value="Genomic_DNA"/>
</dbReference>
<gene>
    <name evidence="1" type="ORF">HJG63_008789</name>
</gene>
<dbReference type="AlphaFoldDB" id="A0A7J8D6F4"/>
<organism evidence="1 2">
    <name type="scientific">Rousettus aegyptiacus</name>
    <name type="common">Egyptian fruit bat</name>
    <name type="synonym">Pteropus aegyptiacus</name>
    <dbReference type="NCBI Taxonomy" id="9407"/>
    <lineage>
        <taxon>Eukaryota</taxon>
        <taxon>Metazoa</taxon>
        <taxon>Chordata</taxon>
        <taxon>Craniata</taxon>
        <taxon>Vertebrata</taxon>
        <taxon>Euteleostomi</taxon>
        <taxon>Mammalia</taxon>
        <taxon>Eutheria</taxon>
        <taxon>Laurasiatheria</taxon>
        <taxon>Chiroptera</taxon>
        <taxon>Yinpterochiroptera</taxon>
        <taxon>Pteropodoidea</taxon>
        <taxon>Pteropodidae</taxon>
        <taxon>Rousettinae</taxon>
        <taxon>Rousettus</taxon>
    </lineage>
</organism>
<keyword evidence="2" id="KW-1185">Reference proteome</keyword>
<evidence type="ECO:0000313" key="1">
    <source>
        <dbReference type="EMBL" id="KAF6418767.1"/>
    </source>
</evidence>
<name>A0A7J8D6F4_ROUAE</name>
<proteinExistence type="predicted"/>
<reference evidence="1 2" key="1">
    <citation type="journal article" date="2020" name="Nature">
        <title>Six reference-quality genomes reveal evolution of bat adaptations.</title>
        <authorList>
            <person name="Jebb D."/>
            <person name="Huang Z."/>
            <person name="Pippel M."/>
            <person name="Hughes G.M."/>
            <person name="Lavrichenko K."/>
            <person name="Devanna P."/>
            <person name="Winkler S."/>
            <person name="Jermiin L.S."/>
            <person name="Skirmuntt E.C."/>
            <person name="Katzourakis A."/>
            <person name="Burkitt-Gray L."/>
            <person name="Ray D.A."/>
            <person name="Sullivan K.A.M."/>
            <person name="Roscito J.G."/>
            <person name="Kirilenko B.M."/>
            <person name="Davalos L.M."/>
            <person name="Corthals A.P."/>
            <person name="Power M.L."/>
            <person name="Jones G."/>
            <person name="Ransome R.D."/>
            <person name="Dechmann D.K.N."/>
            <person name="Locatelli A.G."/>
            <person name="Puechmaille S.J."/>
            <person name="Fedrigo O."/>
            <person name="Jarvis E.D."/>
            <person name="Hiller M."/>
            <person name="Vernes S.C."/>
            <person name="Myers E.W."/>
            <person name="Teeling E.C."/>
        </authorList>
    </citation>
    <scope>NUCLEOTIDE SEQUENCE [LARGE SCALE GENOMIC DNA]</scope>
    <source>
        <strain evidence="1">MRouAeg1</strain>
        <tissue evidence="1">Muscle</tissue>
    </source>
</reference>
<accession>A0A7J8D6F4</accession>
<evidence type="ECO:0000313" key="2">
    <source>
        <dbReference type="Proteomes" id="UP000593571"/>
    </source>
</evidence>
<sequence>MKQTPEVKVYRNERKESGFLTMRLSQQANVRAFRLPVKRIVRIAMTEARVGCTFCHLQPKTLVINRKSCSRYFQASFHTPMGEPISLVLVVFLLDTRCRCWIQVPGQRQCTPHAEKTPCSKAACPGCSGSCREDAHAPSALSQSRVLQSLLPTCLLQALDLLPGLQPVPRDWDPEPLVPFL</sequence>
<protein>
    <submittedName>
        <fullName evidence="1">Uncharacterized protein</fullName>
    </submittedName>
</protein>
<comment type="caution">
    <text evidence="1">The sequence shown here is derived from an EMBL/GenBank/DDBJ whole genome shotgun (WGS) entry which is preliminary data.</text>
</comment>